<feature type="domain" description="Inosine/uridine-preferring nucleoside hydrolase" evidence="5">
    <location>
        <begin position="27"/>
        <end position="354"/>
    </location>
</feature>
<dbReference type="InterPro" id="IPR001910">
    <property type="entry name" value="Inosine/uridine_hydrolase_dom"/>
</dbReference>
<dbReference type="GO" id="GO:0005829">
    <property type="term" value="C:cytosol"/>
    <property type="evidence" value="ECO:0007669"/>
    <property type="project" value="TreeGrafter"/>
</dbReference>
<dbReference type="PANTHER" id="PTHR12304">
    <property type="entry name" value="INOSINE-URIDINE PREFERRING NUCLEOSIDE HYDROLASE"/>
    <property type="match status" value="1"/>
</dbReference>
<evidence type="ECO:0000259" key="5">
    <source>
        <dbReference type="Pfam" id="PF01156"/>
    </source>
</evidence>
<feature type="chain" id="PRO_5035147303" description="Inosine/uridine-preferring nucleoside hydrolase domain-containing protein" evidence="4">
    <location>
        <begin position="19"/>
        <end position="365"/>
    </location>
</feature>
<dbReference type="InterPro" id="IPR036452">
    <property type="entry name" value="Ribo_hydro-like"/>
</dbReference>
<protein>
    <recommendedName>
        <fullName evidence="5">Inosine/uridine-preferring nucleoside hydrolase domain-containing protein</fullName>
    </recommendedName>
</protein>
<accession>A0A8J2SHB6</accession>
<comment type="similarity">
    <text evidence="1">Belongs to the IUNH family.</text>
</comment>
<evidence type="ECO:0000256" key="3">
    <source>
        <dbReference type="ARBA" id="ARBA00023295"/>
    </source>
</evidence>
<name>A0A8J2SHB6_9STRA</name>
<comment type="caution">
    <text evidence="6">The sequence shown here is derived from an EMBL/GenBank/DDBJ whole genome shotgun (WGS) entry which is preliminary data.</text>
</comment>
<dbReference type="GO" id="GO:0008477">
    <property type="term" value="F:purine nucleosidase activity"/>
    <property type="evidence" value="ECO:0007669"/>
    <property type="project" value="TreeGrafter"/>
</dbReference>
<dbReference type="OrthoDB" id="186496at2759"/>
<evidence type="ECO:0000256" key="1">
    <source>
        <dbReference type="ARBA" id="ARBA00009176"/>
    </source>
</evidence>
<sequence length="365" mass="38626">MLKGLALACVTAVTAVSAEKIPVVLVADVGIDDAAALLWLLRSPSIELLGIASSFGCHGDVRQTAANAKRLLRAAGAPCVPVHVGSRVAFGNWAPNDDDGKYIHGADGLGDVPPLDGEADVVTCDRDVDESLSSAEFIAQTVRERPGEVTIIVTSPATNLALAVVLEPQLPELVKQVLIMGGAVDHPGNVSPLAEANFAHDSRAAKVVVDAFSSEDGERLVIAPLDVTMRAMATVQQMQQLTKAGIGGSLLAEAWRRYTTNYCQVLKFCGAHAAVHDAHPVAYLLHPSLYANGTRVEPVEIMVTEPLHPSNGHSLVDRRQLAKEGIVDDRTGDVTGFQKPRATVLVDVDGDAFLRAFFDTVLGRA</sequence>
<dbReference type="EMBL" id="CAKKNE010000003">
    <property type="protein sequence ID" value="CAH0370911.1"/>
    <property type="molecule type" value="Genomic_DNA"/>
</dbReference>
<dbReference type="Proteomes" id="UP000789595">
    <property type="component" value="Unassembled WGS sequence"/>
</dbReference>
<evidence type="ECO:0000313" key="7">
    <source>
        <dbReference type="Proteomes" id="UP000789595"/>
    </source>
</evidence>
<dbReference type="AlphaFoldDB" id="A0A8J2SHB6"/>
<reference evidence="6" key="1">
    <citation type="submission" date="2021-11" db="EMBL/GenBank/DDBJ databases">
        <authorList>
            <consortium name="Genoscope - CEA"/>
            <person name="William W."/>
        </authorList>
    </citation>
    <scope>NUCLEOTIDE SEQUENCE</scope>
</reference>
<gene>
    <name evidence="6" type="ORF">PECAL_3P08240</name>
</gene>
<dbReference type="InterPro" id="IPR023186">
    <property type="entry name" value="IUNH"/>
</dbReference>
<proteinExistence type="inferred from homology"/>
<keyword evidence="7" id="KW-1185">Reference proteome</keyword>
<evidence type="ECO:0000313" key="6">
    <source>
        <dbReference type="EMBL" id="CAH0370911.1"/>
    </source>
</evidence>
<keyword evidence="4" id="KW-0732">Signal</keyword>
<evidence type="ECO:0000256" key="2">
    <source>
        <dbReference type="ARBA" id="ARBA00022801"/>
    </source>
</evidence>
<dbReference type="PANTHER" id="PTHR12304:SF4">
    <property type="entry name" value="URIDINE NUCLEOSIDASE"/>
    <property type="match status" value="1"/>
</dbReference>
<keyword evidence="2" id="KW-0378">Hydrolase</keyword>
<dbReference type="Gene3D" id="3.90.245.10">
    <property type="entry name" value="Ribonucleoside hydrolase-like"/>
    <property type="match status" value="1"/>
</dbReference>
<dbReference type="Pfam" id="PF01156">
    <property type="entry name" value="IU_nuc_hydro"/>
    <property type="match status" value="1"/>
</dbReference>
<dbReference type="SUPFAM" id="SSF53590">
    <property type="entry name" value="Nucleoside hydrolase"/>
    <property type="match status" value="1"/>
</dbReference>
<dbReference type="GO" id="GO:0006152">
    <property type="term" value="P:purine nucleoside catabolic process"/>
    <property type="evidence" value="ECO:0007669"/>
    <property type="project" value="TreeGrafter"/>
</dbReference>
<keyword evidence="3" id="KW-0326">Glycosidase</keyword>
<organism evidence="6 7">
    <name type="scientific">Pelagomonas calceolata</name>
    <dbReference type="NCBI Taxonomy" id="35677"/>
    <lineage>
        <taxon>Eukaryota</taxon>
        <taxon>Sar</taxon>
        <taxon>Stramenopiles</taxon>
        <taxon>Ochrophyta</taxon>
        <taxon>Pelagophyceae</taxon>
        <taxon>Pelagomonadales</taxon>
        <taxon>Pelagomonadaceae</taxon>
        <taxon>Pelagomonas</taxon>
    </lineage>
</organism>
<evidence type="ECO:0000256" key="4">
    <source>
        <dbReference type="SAM" id="SignalP"/>
    </source>
</evidence>
<feature type="signal peptide" evidence="4">
    <location>
        <begin position="1"/>
        <end position="18"/>
    </location>
</feature>